<dbReference type="InterPro" id="IPR027417">
    <property type="entry name" value="P-loop_NTPase"/>
</dbReference>
<keyword evidence="2" id="KW-0547">Nucleotide-binding</keyword>
<reference evidence="5 6" key="1">
    <citation type="journal article" date="2016" name="Nat. Commun.">
        <title>Thousands of microbial genomes shed light on interconnected biogeochemical processes in an aquifer system.</title>
        <authorList>
            <person name="Anantharaman K."/>
            <person name="Brown C.T."/>
            <person name="Hug L.A."/>
            <person name="Sharon I."/>
            <person name="Castelle C.J."/>
            <person name="Probst A.J."/>
            <person name="Thomas B.C."/>
            <person name="Singh A."/>
            <person name="Wilkins M.J."/>
            <person name="Karaoz U."/>
            <person name="Brodie E.L."/>
            <person name="Williams K.H."/>
            <person name="Hubbard S.S."/>
            <person name="Banfield J.F."/>
        </authorList>
    </citation>
    <scope>NUCLEOTIDE SEQUENCE [LARGE SCALE GENOMIC DNA]</scope>
</reference>
<evidence type="ECO:0000256" key="1">
    <source>
        <dbReference type="ARBA" id="ARBA00006611"/>
    </source>
</evidence>
<dbReference type="AlphaFoldDB" id="A0A1G2CKX4"/>
<organism evidence="5 6">
    <name type="scientific">Candidatus Liptonbacteria bacterium RIFCSPLOWO2_01_FULL_53_13</name>
    <dbReference type="NCBI Taxonomy" id="1798651"/>
    <lineage>
        <taxon>Bacteria</taxon>
        <taxon>Candidatus Liptoniibacteriota</taxon>
    </lineage>
</organism>
<keyword evidence="3" id="KW-0067">ATP-binding</keyword>
<feature type="domain" description="Bacterial type II secretion system protein E" evidence="4">
    <location>
        <begin position="265"/>
        <end position="279"/>
    </location>
</feature>
<dbReference type="GO" id="GO:0016887">
    <property type="term" value="F:ATP hydrolysis activity"/>
    <property type="evidence" value="ECO:0007669"/>
    <property type="project" value="TreeGrafter"/>
</dbReference>
<dbReference type="InterPro" id="IPR003593">
    <property type="entry name" value="AAA+_ATPase"/>
</dbReference>
<dbReference type="Pfam" id="PF00437">
    <property type="entry name" value="T2SSE"/>
    <property type="match status" value="1"/>
</dbReference>
<dbReference type="PANTHER" id="PTHR30258:SF3">
    <property type="entry name" value="SLL1921 PROTEIN"/>
    <property type="match status" value="1"/>
</dbReference>
<proteinExistence type="inferred from homology"/>
<evidence type="ECO:0000259" key="4">
    <source>
        <dbReference type="PROSITE" id="PS00662"/>
    </source>
</evidence>
<dbReference type="EMBL" id="MHLB01000029">
    <property type="protein sequence ID" value="OGZ01872.1"/>
    <property type="molecule type" value="Genomic_DNA"/>
</dbReference>
<dbReference type="SUPFAM" id="SSF52540">
    <property type="entry name" value="P-loop containing nucleoside triphosphate hydrolases"/>
    <property type="match status" value="1"/>
</dbReference>
<evidence type="ECO:0000313" key="5">
    <source>
        <dbReference type="EMBL" id="OGZ01872.1"/>
    </source>
</evidence>
<accession>A0A1G2CKX4</accession>
<dbReference type="PROSITE" id="PS00662">
    <property type="entry name" value="T2SP_E"/>
    <property type="match status" value="1"/>
</dbReference>
<protein>
    <recommendedName>
        <fullName evidence="4">Bacterial type II secretion system protein E domain-containing protein</fullName>
    </recommendedName>
</protein>
<evidence type="ECO:0000256" key="2">
    <source>
        <dbReference type="ARBA" id="ARBA00022741"/>
    </source>
</evidence>
<dbReference type="GO" id="GO:0005524">
    <property type="term" value="F:ATP binding"/>
    <property type="evidence" value="ECO:0007669"/>
    <property type="project" value="UniProtKB-KW"/>
</dbReference>
<dbReference type="GO" id="GO:0005886">
    <property type="term" value="C:plasma membrane"/>
    <property type="evidence" value="ECO:0007669"/>
    <property type="project" value="TreeGrafter"/>
</dbReference>
<comment type="caution">
    <text evidence="5">The sequence shown here is derived from an EMBL/GenBank/DDBJ whole genome shotgun (WGS) entry which is preliminary data.</text>
</comment>
<gene>
    <name evidence="5" type="ORF">A2946_02945</name>
</gene>
<evidence type="ECO:0000313" key="6">
    <source>
        <dbReference type="Proteomes" id="UP000178348"/>
    </source>
</evidence>
<dbReference type="Gene3D" id="3.30.450.90">
    <property type="match status" value="1"/>
</dbReference>
<sequence length="461" mass="50735">MFVASLSGLADAWKFYKFVGDVAKDITGKVEIEKKRFEELLRRLVTFTATRDELAGADFHKLTTTDLFEIILAGALANKVSDVHFEAGDEKTKIRFRLDGLLHDVFGDLPKRSYESLVSRVKLLSGLKINVYGEPQDGRFTIEVPGKEIEMRVSIIPSEFGETVVMRVLDPDAIHVSMKDLGLREDALLLVEKEISRPNGLILNTGPTGSGKTTTLYSFLQTIANPETKVITIEDPIEYHIPGIEQTQVNPEAGYTFATGLRAIMRQDPDVILVGEIRDAETADIAMEASLTGHLVFSTLHANDAVASIPRLVDLGVKPQTAGPALSLVIAQRLVRLLCPACKKAVPLSGKIKTRVENFLKRLPENVSHPKIAEVSIYEPVGCEACNNIGYKGRRGIFEFLKAGPEFEELILKEASEVAMRRLAESQGMTSLQDDGILKVLGGVTSFEEVEKMTGPIEWGE</sequence>
<dbReference type="InterPro" id="IPR001482">
    <property type="entry name" value="T2SS/T4SS_dom"/>
</dbReference>
<dbReference type="Proteomes" id="UP000178348">
    <property type="component" value="Unassembled WGS sequence"/>
</dbReference>
<dbReference type="PANTHER" id="PTHR30258">
    <property type="entry name" value="TYPE II SECRETION SYSTEM PROTEIN GSPE-RELATED"/>
    <property type="match status" value="1"/>
</dbReference>
<name>A0A1G2CKX4_9BACT</name>
<evidence type="ECO:0000256" key="3">
    <source>
        <dbReference type="ARBA" id="ARBA00022840"/>
    </source>
</evidence>
<dbReference type="CDD" id="cd01129">
    <property type="entry name" value="PulE-GspE-like"/>
    <property type="match status" value="1"/>
</dbReference>
<dbReference type="SMART" id="SM00382">
    <property type="entry name" value="AAA"/>
    <property type="match status" value="1"/>
</dbReference>
<dbReference type="Gene3D" id="3.40.50.300">
    <property type="entry name" value="P-loop containing nucleotide triphosphate hydrolases"/>
    <property type="match status" value="1"/>
</dbReference>
<comment type="similarity">
    <text evidence="1">Belongs to the GSP E family.</text>
</comment>